<dbReference type="Proteomes" id="UP000053144">
    <property type="component" value="Chromosome 3"/>
</dbReference>
<evidence type="ECO:0000313" key="1">
    <source>
        <dbReference type="EMBL" id="KOM38990.1"/>
    </source>
</evidence>
<accession>A0A0L9U876</accession>
<sequence length="182" mass="20735">MSVFDLQVMENERTCEFCFWCVNGEDKDMWVALGLIYRRFARLELREVEENVRNLQQQQHLGCGRILVFCRFVCDFLVIDGEEDDLVAVNGGLLRTGGEDGGNARWWPWRLAADDEVEVVEIGFGGARIDVTVALRRELGLGGDLATTQDGDGDDTVAAWQQDKGIRVFVERIMMWQLTWQG</sequence>
<dbReference type="EMBL" id="CM003373">
    <property type="protein sequence ID" value="KOM38990.1"/>
    <property type="molecule type" value="Genomic_DNA"/>
</dbReference>
<proteinExistence type="predicted"/>
<reference evidence="2" key="1">
    <citation type="journal article" date="2015" name="Proc. Natl. Acad. Sci. U.S.A.">
        <title>Genome sequencing of adzuki bean (Vigna angularis) provides insight into high starch and low fat accumulation and domestication.</title>
        <authorList>
            <person name="Yang K."/>
            <person name="Tian Z."/>
            <person name="Chen C."/>
            <person name="Luo L."/>
            <person name="Zhao B."/>
            <person name="Wang Z."/>
            <person name="Yu L."/>
            <person name="Li Y."/>
            <person name="Sun Y."/>
            <person name="Li W."/>
            <person name="Chen Y."/>
            <person name="Li Y."/>
            <person name="Zhang Y."/>
            <person name="Ai D."/>
            <person name="Zhao J."/>
            <person name="Shang C."/>
            <person name="Ma Y."/>
            <person name="Wu B."/>
            <person name="Wang M."/>
            <person name="Gao L."/>
            <person name="Sun D."/>
            <person name="Zhang P."/>
            <person name="Guo F."/>
            <person name="Wang W."/>
            <person name="Li Y."/>
            <person name="Wang J."/>
            <person name="Varshney R.K."/>
            <person name="Wang J."/>
            <person name="Ling H.Q."/>
            <person name="Wan P."/>
        </authorList>
    </citation>
    <scope>NUCLEOTIDE SEQUENCE</scope>
    <source>
        <strain evidence="2">cv. Jingnong 6</strain>
    </source>
</reference>
<dbReference type="Gramene" id="KOM38990">
    <property type="protein sequence ID" value="KOM38990"/>
    <property type="gene ID" value="LR48_Vigan03g237200"/>
</dbReference>
<name>A0A0L9U876_PHAAN</name>
<evidence type="ECO:0000313" key="2">
    <source>
        <dbReference type="Proteomes" id="UP000053144"/>
    </source>
</evidence>
<gene>
    <name evidence="1" type="ORF">LR48_Vigan03g237200</name>
</gene>
<dbReference type="AlphaFoldDB" id="A0A0L9U876"/>
<organism evidence="1 2">
    <name type="scientific">Phaseolus angularis</name>
    <name type="common">Azuki bean</name>
    <name type="synonym">Vigna angularis</name>
    <dbReference type="NCBI Taxonomy" id="3914"/>
    <lineage>
        <taxon>Eukaryota</taxon>
        <taxon>Viridiplantae</taxon>
        <taxon>Streptophyta</taxon>
        <taxon>Embryophyta</taxon>
        <taxon>Tracheophyta</taxon>
        <taxon>Spermatophyta</taxon>
        <taxon>Magnoliopsida</taxon>
        <taxon>eudicotyledons</taxon>
        <taxon>Gunneridae</taxon>
        <taxon>Pentapetalae</taxon>
        <taxon>rosids</taxon>
        <taxon>fabids</taxon>
        <taxon>Fabales</taxon>
        <taxon>Fabaceae</taxon>
        <taxon>Papilionoideae</taxon>
        <taxon>50 kb inversion clade</taxon>
        <taxon>NPAAA clade</taxon>
        <taxon>indigoferoid/millettioid clade</taxon>
        <taxon>Phaseoleae</taxon>
        <taxon>Vigna</taxon>
    </lineage>
</organism>
<protein>
    <submittedName>
        <fullName evidence="1">Uncharacterized protein</fullName>
    </submittedName>
</protein>